<dbReference type="Proteomes" id="UP001164286">
    <property type="component" value="Unassembled WGS sequence"/>
</dbReference>
<dbReference type="GO" id="GO:0003723">
    <property type="term" value="F:RNA binding"/>
    <property type="evidence" value="ECO:0007669"/>
    <property type="project" value="TreeGrafter"/>
</dbReference>
<dbReference type="InterPro" id="IPR014756">
    <property type="entry name" value="Ig_E-set"/>
</dbReference>
<dbReference type="Pfam" id="PF00226">
    <property type="entry name" value="DnaJ"/>
    <property type="match status" value="1"/>
</dbReference>
<organism evidence="12 14">
    <name type="scientific">Dioszegia hungarica</name>
    <dbReference type="NCBI Taxonomy" id="4972"/>
    <lineage>
        <taxon>Eukaryota</taxon>
        <taxon>Fungi</taxon>
        <taxon>Dikarya</taxon>
        <taxon>Basidiomycota</taxon>
        <taxon>Agaricomycotina</taxon>
        <taxon>Tremellomycetes</taxon>
        <taxon>Tremellales</taxon>
        <taxon>Bulleribasidiaceae</taxon>
        <taxon>Dioszegia</taxon>
    </lineage>
</organism>
<evidence type="ECO:0000256" key="7">
    <source>
        <dbReference type="ARBA" id="ARBA00023136"/>
    </source>
</evidence>
<dbReference type="InterPro" id="IPR036869">
    <property type="entry name" value="J_dom_sf"/>
</dbReference>
<keyword evidence="3 10" id="KW-0812">Transmembrane</keyword>
<dbReference type="PANTHER" id="PTHR24075">
    <property type="entry name" value="SEC63 DOMAIN-CONTAINING"/>
    <property type="match status" value="1"/>
</dbReference>
<dbReference type="PROSITE" id="PS50076">
    <property type="entry name" value="DNAJ_2"/>
    <property type="match status" value="1"/>
</dbReference>
<dbReference type="SMART" id="SM00973">
    <property type="entry name" value="Sec63"/>
    <property type="match status" value="1"/>
</dbReference>
<dbReference type="SUPFAM" id="SSF81296">
    <property type="entry name" value="E set domains"/>
    <property type="match status" value="1"/>
</dbReference>
<evidence type="ECO:0000256" key="9">
    <source>
        <dbReference type="SAM" id="MobiDB-lite"/>
    </source>
</evidence>
<dbReference type="SUPFAM" id="SSF158702">
    <property type="entry name" value="Sec63 N-terminal domain-like"/>
    <property type="match status" value="1"/>
</dbReference>
<feature type="transmembrane region" description="Helical" evidence="10">
    <location>
        <begin position="13"/>
        <end position="34"/>
    </location>
</feature>
<name>A0AA38H6P9_9TREE</name>
<evidence type="ECO:0000256" key="3">
    <source>
        <dbReference type="ARBA" id="ARBA00022692"/>
    </source>
</evidence>
<evidence type="ECO:0000256" key="5">
    <source>
        <dbReference type="ARBA" id="ARBA00022927"/>
    </source>
</evidence>
<evidence type="ECO:0000259" key="11">
    <source>
        <dbReference type="PROSITE" id="PS50076"/>
    </source>
</evidence>
<dbReference type="Pfam" id="PF02889">
    <property type="entry name" value="Sec63"/>
    <property type="match status" value="1"/>
</dbReference>
<evidence type="ECO:0000313" key="14">
    <source>
        <dbReference type="Proteomes" id="UP001164286"/>
    </source>
</evidence>
<feature type="transmembrane region" description="Helical" evidence="10">
    <location>
        <begin position="199"/>
        <end position="222"/>
    </location>
</feature>
<feature type="compositionally biased region" description="Acidic residues" evidence="9">
    <location>
        <begin position="653"/>
        <end position="673"/>
    </location>
</feature>
<dbReference type="PANTHER" id="PTHR24075:SF0">
    <property type="entry name" value="TRANSLOCATION PROTEIN SEC63 HOMOLOG"/>
    <property type="match status" value="1"/>
</dbReference>
<dbReference type="RefSeq" id="XP_052944777.1">
    <property type="nucleotide sequence ID" value="XM_053088524.1"/>
</dbReference>
<feature type="region of interest" description="Disordered" evidence="9">
    <location>
        <begin position="653"/>
        <end position="733"/>
    </location>
</feature>
<feature type="transmembrane region" description="Helical" evidence="10">
    <location>
        <begin position="74"/>
        <end position="92"/>
    </location>
</feature>
<dbReference type="GO" id="GO:0008320">
    <property type="term" value="F:protein transmembrane transporter activity"/>
    <property type="evidence" value="ECO:0007669"/>
    <property type="project" value="TreeGrafter"/>
</dbReference>
<evidence type="ECO:0000256" key="4">
    <source>
        <dbReference type="ARBA" id="ARBA00022824"/>
    </source>
</evidence>
<keyword evidence="2" id="KW-0813">Transport</keyword>
<dbReference type="GO" id="GO:0006620">
    <property type="term" value="P:post-translational protein targeting to endoplasmic reticulum membrane"/>
    <property type="evidence" value="ECO:0007669"/>
    <property type="project" value="TreeGrafter"/>
</dbReference>
<dbReference type="SUPFAM" id="SSF46565">
    <property type="entry name" value="Chaperone J-domain"/>
    <property type="match status" value="1"/>
</dbReference>
<protein>
    <submittedName>
        <fullName evidence="12">Sec63 Brl domain-containing protein</fullName>
    </submittedName>
</protein>
<accession>A0AA38H6P9</accession>
<dbReference type="EMBL" id="JAKWFO010000005">
    <property type="protein sequence ID" value="KAI9635000.1"/>
    <property type="molecule type" value="Genomic_DNA"/>
</dbReference>
<comment type="subcellular location">
    <subcellularLocation>
        <location evidence="1">Endoplasmic reticulum membrane</location>
        <topology evidence="1">Multi-pass membrane protein</topology>
    </subcellularLocation>
</comment>
<evidence type="ECO:0000313" key="12">
    <source>
        <dbReference type="EMBL" id="KAI9635000.1"/>
    </source>
</evidence>
<proteinExistence type="predicted"/>
<feature type="compositionally biased region" description="Basic and acidic residues" evidence="9">
    <location>
        <begin position="716"/>
        <end position="725"/>
    </location>
</feature>
<keyword evidence="7 10" id="KW-0472">Membrane</keyword>
<dbReference type="Gene3D" id="2.60.40.150">
    <property type="entry name" value="C2 domain"/>
    <property type="match status" value="1"/>
</dbReference>
<gene>
    <name evidence="12" type="ORF">MKK02DRAFT_32527</name>
    <name evidence="13" type="ORF">MKK02DRAFT_36544</name>
</gene>
<feature type="transmembrane region" description="Helical" evidence="10">
    <location>
        <begin position="353"/>
        <end position="375"/>
    </location>
</feature>
<keyword evidence="8" id="KW-0143">Chaperone</keyword>
<dbReference type="InterPro" id="IPR001623">
    <property type="entry name" value="DnaJ_domain"/>
</dbReference>
<dbReference type="GeneID" id="77727729"/>
<dbReference type="AlphaFoldDB" id="A0AA38H6P9"/>
<reference evidence="12" key="1">
    <citation type="journal article" date="2022" name="G3 (Bethesda)">
        <title>High quality genome of the basidiomycete yeast Dioszegia hungarica PDD-24b-2 isolated from cloud water.</title>
        <authorList>
            <person name="Jarrige D."/>
            <person name="Haridas S."/>
            <person name="Bleykasten-Grosshans C."/>
            <person name="Joly M."/>
            <person name="Nadalig T."/>
            <person name="Sancelme M."/>
            <person name="Vuilleumier S."/>
            <person name="Grigoriev I.V."/>
            <person name="Amato P."/>
            <person name="Bringel F."/>
        </authorList>
    </citation>
    <scope>NUCLEOTIDE SEQUENCE</scope>
    <source>
        <strain evidence="12">PDD-24b-2</strain>
    </source>
</reference>
<keyword evidence="4" id="KW-0256">Endoplasmic reticulum</keyword>
<evidence type="ECO:0000256" key="8">
    <source>
        <dbReference type="ARBA" id="ARBA00023186"/>
    </source>
</evidence>
<evidence type="ECO:0000256" key="2">
    <source>
        <dbReference type="ARBA" id="ARBA00022448"/>
    </source>
</evidence>
<dbReference type="GO" id="GO:0006614">
    <property type="term" value="P:SRP-dependent cotranslational protein targeting to membrane"/>
    <property type="evidence" value="ECO:0007669"/>
    <property type="project" value="TreeGrafter"/>
</dbReference>
<evidence type="ECO:0000313" key="13">
    <source>
        <dbReference type="EMBL" id="KAI9635009.1"/>
    </source>
</evidence>
<evidence type="ECO:0000256" key="6">
    <source>
        <dbReference type="ARBA" id="ARBA00022989"/>
    </source>
</evidence>
<keyword evidence="14" id="KW-1185">Reference proteome</keyword>
<dbReference type="CDD" id="cd06257">
    <property type="entry name" value="DnaJ"/>
    <property type="match status" value="1"/>
</dbReference>
<dbReference type="PRINTS" id="PR00625">
    <property type="entry name" value="JDOMAIN"/>
</dbReference>
<dbReference type="InterPro" id="IPR035892">
    <property type="entry name" value="C2_domain_sf"/>
</dbReference>
<feature type="compositionally biased region" description="Acidic residues" evidence="9">
    <location>
        <begin position="698"/>
        <end position="715"/>
    </location>
</feature>
<evidence type="ECO:0000256" key="10">
    <source>
        <dbReference type="SAM" id="Phobius"/>
    </source>
</evidence>
<dbReference type="EMBL" id="JAKWFO010000005">
    <property type="protein sequence ID" value="KAI9635009.1"/>
    <property type="molecule type" value="Genomic_DNA"/>
</dbReference>
<feature type="domain" description="J" evidence="11">
    <location>
        <begin position="104"/>
        <end position="174"/>
    </location>
</feature>
<dbReference type="SMART" id="SM00271">
    <property type="entry name" value="DnaJ"/>
    <property type="match status" value="1"/>
</dbReference>
<dbReference type="InterPro" id="IPR004179">
    <property type="entry name" value="Sec63-dom"/>
</dbReference>
<keyword evidence="5" id="KW-0653">Protein transport</keyword>
<dbReference type="FunFam" id="1.10.287.110:FF:000039">
    <property type="entry name" value="Protein translocation complex component (Npl1)"/>
    <property type="match status" value="1"/>
</dbReference>
<dbReference type="GO" id="GO:0031207">
    <property type="term" value="C:Sec62/Sec63 complex"/>
    <property type="evidence" value="ECO:0007669"/>
    <property type="project" value="TreeGrafter"/>
</dbReference>
<sequence length="733" mass="80842">MAPGISYDDSGSLASYFGVTFLVVTLVPATYLIFRPERKDTLKPLCTCSECQTSRAALQGQKQSIRTKRFSRRIVPLVLGWLAFAYLLYAIATAPTVPGQAIYDPFEILGLRSGTDEKGIKKHYKKLSLQYHPDKIQLGPNQTIEEVEGKFVELTKAYKSLTDEAIRENLAKYGNPDGPQQREDKIAIPQWVVEGKNSIWVLGAYGLVLGVGIPVVVGRWWFRQQRTTRDNILNTSAEYFFHNLREDTDFLNLITILAGALEFQTILGLATKAKGKGKPSKKERKEKTGRVEEVEALLDERREALGLGESITMRPENRVAVGSAAQRRARVLIWGHLLRWDFDERDFRDDQRAVLLAVQPLLTAISNISLAHGWLSTSLLSLRLQSALVQAIPAGSSPLAQLPGVSLDKAEELQWTKAAEGRRWIEKFAKADVADDVDLVEAKRVAEGWPRFEIVDAEFKVEGEKVVSPSSIVSLNFRVRYVAPSASKRKSISVPNGDVPAGSNGDVEKAVQAISDEEKDIEEGANTDLKEKVGDLKEKIADVVSDKTGKKDEKEKEKEWEKNGYAHAPFWPQLRKPHFSVLLGDSKLDKVIVPPIRITDIPTSPSSSPSTFSLTFPAPPQANLYSFVLHAVSDTFVGNDVVLPIMLKVEDVPEDDESDAGDADDISEPDEDSLAGQMALMKGGKVRPSAVHGSGGAEDGEDEEDGSEYESSSDEEGPRKGRAINEDSDSDDD</sequence>
<comment type="caution">
    <text evidence="12">The sequence shown here is derived from an EMBL/GenBank/DDBJ whole genome shotgun (WGS) entry which is preliminary data.</text>
</comment>
<dbReference type="Gene3D" id="1.10.287.110">
    <property type="entry name" value="DnaJ domain"/>
    <property type="match status" value="1"/>
</dbReference>
<evidence type="ECO:0000256" key="1">
    <source>
        <dbReference type="ARBA" id="ARBA00004477"/>
    </source>
</evidence>
<keyword evidence="6 10" id="KW-1133">Transmembrane helix</keyword>
<dbReference type="Gene3D" id="1.10.3380.10">
    <property type="entry name" value="Sec63 N-terminal domain-like domain"/>
    <property type="match status" value="1"/>
</dbReference>